<protein>
    <recommendedName>
        <fullName evidence="4">FAD:protein FMN transferase</fullName>
        <ecNumber evidence="3">2.7.1.180</ecNumber>
    </recommendedName>
    <alternativeName>
        <fullName evidence="10">Flavin transferase</fullName>
    </alternativeName>
</protein>
<name>A0A178J558_9VIBR</name>
<dbReference type="GeneID" id="78077421"/>
<evidence type="ECO:0000313" key="13">
    <source>
        <dbReference type="EMBL" id="OAM97253.1"/>
    </source>
</evidence>
<keyword evidence="15" id="KW-1185">Reference proteome</keyword>
<proteinExistence type="inferred from homology"/>
<dbReference type="InterPro" id="IPR024932">
    <property type="entry name" value="ApbE"/>
</dbReference>
<evidence type="ECO:0000256" key="1">
    <source>
        <dbReference type="ARBA" id="ARBA00001946"/>
    </source>
</evidence>
<dbReference type="EMBL" id="LUAX01000007">
    <property type="protein sequence ID" value="OAM97253.1"/>
    <property type="molecule type" value="Genomic_DNA"/>
</dbReference>
<dbReference type="EMBL" id="JAPFIT010000012">
    <property type="protein sequence ID" value="MDC5740091.1"/>
    <property type="molecule type" value="Genomic_DNA"/>
</dbReference>
<evidence type="ECO:0000313" key="12">
    <source>
        <dbReference type="EMBL" id="MDC5740091.1"/>
    </source>
</evidence>
<comment type="similarity">
    <text evidence="2">Belongs to the ApbE family.</text>
</comment>
<dbReference type="PANTHER" id="PTHR30040:SF2">
    <property type="entry name" value="FAD:PROTEIN FMN TRANSFERASE"/>
    <property type="match status" value="1"/>
</dbReference>
<reference evidence="12" key="2">
    <citation type="submission" date="2022-11" db="EMBL/GenBank/DDBJ databases">
        <title>Role of the vibriolysin VemA secreted by the emergent pathogen Vibrio europaeus in the colonization of Manila clam mucus.</title>
        <authorList>
            <person name="Martinez C."/>
            <person name="Rodriguez S."/>
            <person name="Vences A."/>
            <person name="Barja J.L."/>
            <person name="Toranzo A.E."/>
            <person name="Dubert J."/>
        </authorList>
    </citation>
    <scope>NUCLEOTIDE SEQUENCE</scope>
    <source>
        <strain evidence="12">3454</strain>
    </source>
</reference>
<dbReference type="GO" id="GO:0046872">
    <property type="term" value="F:metal ion binding"/>
    <property type="evidence" value="ECO:0007669"/>
    <property type="project" value="UniProtKB-KW"/>
</dbReference>
<evidence type="ECO:0000256" key="3">
    <source>
        <dbReference type="ARBA" id="ARBA00011955"/>
    </source>
</evidence>
<evidence type="ECO:0000256" key="5">
    <source>
        <dbReference type="ARBA" id="ARBA00022630"/>
    </source>
</evidence>
<comment type="catalytic activity">
    <reaction evidence="11">
        <text>L-threonyl-[protein] + FAD = FMN-L-threonyl-[protein] + AMP + H(+)</text>
        <dbReference type="Rhea" id="RHEA:36847"/>
        <dbReference type="Rhea" id="RHEA-COMP:11060"/>
        <dbReference type="Rhea" id="RHEA-COMP:11061"/>
        <dbReference type="ChEBI" id="CHEBI:15378"/>
        <dbReference type="ChEBI" id="CHEBI:30013"/>
        <dbReference type="ChEBI" id="CHEBI:57692"/>
        <dbReference type="ChEBI" id="CHEBI:74257"/>
        <dbReference type="ChEBI" id="CHEBI:456215"/>
        <dbReference type="EC" id="2.7.1.180"/>
    </reaction>
</comment>
<organism evidence="13 14">
    <name type="scientific">Vibrio europaeus</name>
    <dbReference type="NCBI Taxonomy" id="300876"/>
    <lineage>
        <taxon>Bacteria</taxon>
        <taxon>Pseudomonadati</taxon>
        <taxon>Pseudomonadota</taxon>
        <taxon>Gammaproteobacteria</taxon>
        <taxon>Vibrionales</taxon>
        <taxon>Vibrionaceae</taxon>
        <taxon>Vibrio</taxon>
        <taxon>Vibrio oreintalis group</taxon>
    </lineage>
</organism>
<dbReference type="InterPro" id="IPR003374">
    <property type="entry name" value="ApbE-like_sf"/>
</dbReference>
<evidence type="ECO:0000256" key="10">
    <source>
        <dbReference type="ARBA" id="ARBA00031306"/>
    </source>
</evidence>
<keyword evidence="7" id="KW-0479">Metal-binding</keyword>
<dbReference type="PANTHER" id="PTHR30040">
    <property type="entry name" value="THIAMINE BIOSYNTHESIS LIPOPROTEIN APBE"/>
    <property type="match status" value="1"/>
</dbReference>
<comment type="caution">
    <text evidence="13">The sequence shown here is derived from an EMBL/GenBank/DDBJ whole genome shotgun (WGS) entry which is preliminary data.</text>
</comment>
<keyword evidence="6 12" id="KW-0808">Transferase</keyword>
<dbReference type="SUPFAM" id="SSF143631">
    <property type="entry name" value="ApbE-like"/>
    <property type="match status" value="1"/>
</dbReference>
<keyword evidence="9" id="KW-0460">Magnesium</keyword>
<evidence type="ECO:0000256" key="2">
    <source>
        <dbReference type="ARBA" id="ARBA00008282"/>
    </source>
</evidence>
<dbReference type="Proteomes" id="UP001150001">
    <property type="component" value="Unassembled WGS sequence"/>
</dbReference>
<gene>
    <name evidence="13" type="ORF">AZ468_17020</name>
    <name evidence="12" type="ORF">OPW20_08420</name>
</gene>
<keyword evidence="5" id="KW-0285">Flavoprotein</keyword>
<evidence type="ECO:0000256" key="6">
    <source>
        <dbReference type="ARBA" id="ARBA00022679"/>
    </source>
</evidence>
<dbReference type="EC" id="2.7.1.180" evidence="3"/>
<evidence type="ECO:0000256" key="11">
    <source>
        <dbReference type="ARBA" id="ARBA00048540"/>
    </source>
</evidence>
<dbReference type="GO" id="GO:0016740">
    <property type="term" value="F:transferase activity"/>
    <property type="evidence" value="ECO:0007669"/>
    <property type="project" value="UniProtKB-KW"/>
</dbReference>
<dbReference type="OrthoDB" id="9778595at2"/>
<dbReference type="Proteomes" id="UP000094761">
    <property type="component" value="Unassembled WGS sequence"/>
</dbReference>
<reference evidence="13 14" key="1">
    <citation type="submission" date="2016-03" db="EMBL/GenBank/DDBJ databases">
        <title>Draft genome sequence of the Vibrio tubiashii subs. europaeus.</title>
        <authorList>
            <person name="Spinard E."/>
            <person name="Dubert J."/>
            <person name="Nelson D.R."/>
            <person name="Barja J.L."/>
        </authorList>
    </citation>
    <scope>NUCLEOTIDE SEQUENCE [LARGE SCALE GENOMIC DNA]</scope>
    <source>
        <strain evidence="14">PP-638</strain>
        <strain evidence="13">PP2-638</strain>
    </source>
</reference>
<evidence type="ECO:0000313" key="14">
    <source>
        <dbReference type="Proteomes" id="UP000094761"/>
    </source>
</evidence>
<evidence type="ECO:0000256" key="7">
    <source>
        <dbReference type="ARBA" id="ARBA00022723"/>
    </source>
</evidence>
<sequence length="294" mass="32160">MPSSAPFIHKFRAMTVPCEVQLFGSQDASQIALMIEQNTRRLEQKYNFYSDQSWLSQYVNSRSAHSVELDEESLIVFSALRSIVDGTHGVFDPTVGTVKSFLANNSELSREEIYQRAKPAMGTESWTLNGKTLEVAHSETRFDFGGVIKEFAIDQAINIADSFGVSAALINFGGDIRTLGTKPGSLPFNVAVLNPAQPSEPYFSLPLVDTALTTSAHYERKVEFSDQTTSHILAHQGTHSKILSVTVVAPTALEAGAISTALTIEPLLPVPQGAGVIFIDDQLQIHQDTEFLTR</sequence>
<evidence type="ECO:0000256" key="4">
    <source>
        <dbReference type="ARBA" id="ARBA00016337"/>
    </source>
</evidence>
<dbReference type="Pfam" id="PF02424">
    <property type="entry name" value="ApbE"/>
    <property type="match status" value="1"/>
</dbReference>
<dbReference type="AlphaFoldDB" id="A0A178J558"/>
<evidence type="ECO:0000256" key="8">
    <source>
        <dbReference type="ARBA" id="ARBA00022827"/>
    </source>
</evidence>
<dbReference type="Gene3D" id="3.10.520.10">
    <property type="entry name" value="ApbE-like domains"/>
    <property type="match status" value="1"/>
</dbReference>
<accession>A0A178J558</accession>
<evidence type="ECO:0000313" key="15">
    <source>
        <dbReference type="Proteomes" id="UP001150001"/>
    </source>
</evidence>
<evidence type="ECO:0000256" key="9">
    <source>
        <dbReference type="ARBA" id="ARBA00022842"/>
    </source>
</evidence>
<keyword evidence="8" id="KW-0274">FAD</keyword>
<dbReference type="RefSeq" id="WP_069668457.1">
    <property type="nucleotide sequence ID" value="NZ_JAPFIM010000015.1"/>
</dbReference>
<comment type="cofactor">
    <cofactor evidence="1">
        <name>Mg(2+)</name>
        <dbReference type="ChEBI" id="CHEBI:18420"/>
    </cofactor>
</comment>